<organism evidence="2 3">
    <name type="scientific">Aureobasidium melanogenum</name>
    <name type="common">Aureobasidium pullulans var. melanogenum</name>
    <dbReference type="NCBI Taxonomy" id="46634"/>
    <lineage>
        <taxon>Eukaryota</taxon>
        <taxon>Fungi</taxon>
        <taxon>Dikarya</taxon>
        <taxon>Ascomycota</taxon>
        <taxon>Pezizomycotina</taxon>
        <taxon>Dothideomycetes</taxon>
        <taxon>Dothideomycetidae</taxon>
        <taxon>Dothideales</taxon>
        <taxon>Saccotheciaceae</taxon>
        <taxon>Aureobasidium</taxon>
    </lineage>
</organism>
<feature type="transmembrane region" description="Helical" evidence="1">
    <location>
        <begin position="111"/>
        <end position="130"/>
    </location>
</feature>
<evidence type="ECO:0000313" key="2">
    <source>
        <dbReference type="EMBL" id="KAG9696636.1"/>
    </source>
</evidence>
<reference evidence="2" key="1">
    <citation type="journal article" date="2021" name="J Fungi (Basel)">
        <title>Virulence traits and population genomics of the black yeast Aureobasidium melanogenum.</title>
        <authorList>
            <person name="Cernosa A."/>
            <person name="Sun X."/>
            <person name="Gostincar C."/>
            <person name="Fang C."/>
            <person name="Gunde-Cimerman N."/>
            <person name="Song Z."/>
        </authorList>
    </citation>
    <scope>NUCLEOTIDE SEQUENCE</scope>
    <source>
        <strain evidence="2">EXF-9911</strain>
    </source>
</reference>
<feature type="transmembrane region" description="Helical" evidence="1">
    <location>
        <begin position="84"/>
        <end position="105"/>
    </location>
</feature>
<keyword evidence="1" id="KW-0472">Membrane</keyword>
<dbReference type="Proteomes" id="UP000779574">
    <property type="component" value="Unassembled WGS sequence"/>
</dbReference>
<proteinExistence type="predicted"/>
<keyword evidence="1" id="KW-0812">Transmembrane</keyword>
<comment type="caution">
    <text evidence="2">The sequence shown here is derived from an EMBL/GenBank/DDBJ whole genome shotgun (WGS) entry which is preliminary data.</text>
</comment>
<accession>A0A9P8ESB3</accession>
<gene>
    <name evidence="2" type="ORF">KCU76_g3600</name>
</gene>
<dbReference type="OrthoDB" id="5412502at2759"/>
<sequence length="391" mass="43538">MVSGSTITARSSVLLPAQRPENLKVKEAYVTAVGSGNISACINHVAHVLIDAEDMHRYETRCVRIVRNPKHPDRPIRPKRLSPLLAVNILGFSCSVGLLVTSIALKDGMSMLATLCLSFLSSLTGIANHWDLVAKDPAIQPKSDEVLPRGDLVVRYPNGSFLVVKCNEQVARELYFTREDTRYTMVQRRGIYRTISLTGTLLLMLGVIFLANATKALQLAWAVIYVLLNAAYWSFAALPKRFHWDLDRYKVTEIGIERPNSNDNRFTDALFKAILFAQGANWARIGEAAAPRTKIWDDWLDEAETVALSCDGLKIGAFKKIKWPGRVECSGEIQPYPKNWQPNPAWKALYDKSRANKNDLIEKTGVMLEVSSSSRASPYTEAGAAFVVEVK</sequence>
<evidence type="ECO:0000313" key="3">
    <source>
        <dbReference type="Proteomes" id="UP000779574"/>
    </source>
</evidence>
<feature type="transmembrane region" description="Helical" evidence="1">
    <location>
        <begin position="191"/>
        <end position="213"/>
    </location>
</feature>
<evidence type="ECO:0000256" key="1">
    <source>
        <dbReference type="SAM" id="Phobius"/>
    </source>
</evidence>
<protein>
    <submittedName>
        <fullName evidence="2">Uncharacterized protein</fullName>
    </submittedName>
</protein>
<feature type="non-terminal residue" evidence="2">
    <location>
        <position position="391"/>
    </location>
</feature>
<name>A0A9P8ESB3_AURME</name>
<dbReference type="EMBL" id="JAHFXF010000097">
    <property type="protein sequence ID" value="KAG9696636.1"/>
    <property type="molecule type" value="Genomic_DNA"/>
</dbReference>
<reference evidence="2" key="2">
    <citation type="submission" date="2021-08" db="EMBL/GenBank/DDBJ databases">
        <authorList>
            <person name="Gostincar C."/>
            <person name="Sun X."/>
            <person name="Song Z."/>
            <person name="Gunde-Cimerman N."/>
        </authorList>
    </citation>
    <scope>NUCLEOTIDE SEQUENCE</scope>
    <source>
        <strain evidence="2">EXF-9911</strain>
    </source>
</reference>
<dbReference type="AlphaFoldDB" id="A0A9P8ESB3"/>
<keyword evidence="1" id="KW-1133">Transmembrane helix</keyword>
<feature type="transmembrane region" description="Helical" evidence="1">
    <location>
        <begin position="219"/>
        <end position="238"/>
    </location>
</feature>